<dbReference type="Proteomes" id="UP000242699">
    <property type="component" value="Unassembled WGS sequence"/>
</dbReference>
<organism evidence="1 2">
    <name type="scientific">Sulfobacillus benefaciens</name>
    <dbReference type="NCBI Taxonomy" id="453960"/>
    <lineage>
        <taxon>Bacteria</taxon>
        <taxon>Bacillati</taxon>
        <taxon>Bacillota</taxon>
        <taxon>Clostridia</taxon>
        <taxon>Eubacteriales</taxon>
        <taxon>Clostridiales Family XVII. Incertae Sedis</taxon>
        <taxon>Sulfobacillus</taxon>
    </lineage>
</organism>
<evidence type="ECO:0000313" key="1">
    <source>
        <dbReference type="EMBL" id="PSR27599.1"/>
    </source>
</evidence>
<accession>A0A2T2WZD9</accession>
<dbReference type="AlphaFoldDB" id="A0A2T2WZD9"/>
<sequence>MGTTYVCEHQSSGVFLDTRMRICFLSVVEVITCPAAVHALSAVSSAIVSSVDSTTSLTATQDGNFCWMAGLRFLLPHGLPFLNARNSQYETE</sequence>
<proteinExistence type="predicted"/>
<reference evidence="1 2" key="1">
    <citation type="journal article" date="2014" name="BMC Genomics">
        <title>Comparison of environmental and isolate Sulfobacillus genomes reveals diverse carbon, sulfur, nitrogen, and hydrogen metabolisms.</title>
        <authorList>
            <person name="Justice N.B."/>
            <person name="Norman A."/>
            <person name="Brown C.T."/>
            <person name="Singh A."/>
            <person name="Thomas B.C."/>
            <person name="Banfield J.F."/>
        </authorList>
    </citation>
    <scope>NUCLEOTIDE SEQUENCE [LARGE SCALE GENOMIC DNA]</scope>
    <source>
        <strain evidence="1">AMDSBA1</strain>
    </source>
</reference>
<evidence type="ECO:0000313" key="2">
    <source>
        <dbReference type="Proteomes" id="UP000242699"/>
    </source>
</evidence>
<name>A0A2T2WZD9_9FIRM</name>
<dbReference type="EMBL" id="PXYT01000025">
    <property type="protein sequence ID" value="PSR27599.1"/>
    <property type="molecule type" value="Genomic_DNA"/>
</dbReference>
<gene>
    <name evidence="1" type="ORF">C7B43_11620</name>
</gene>
<protein>
    <submittedName>
        <fullName evidence="1">Uncharacterized protein</fullName>
    </submittedName>
</protein>
<comment type="caution">
    <text evidence="1">The sequence shown here is derived from an EMBL/GenBank/DDBJ whole genome shotgun (WGS) entry which is preliminary data.</text>
</comment>